<feature type="region of interest" description="Disordered" evidence="2">
    <location>
        <begin position="984"/>
        <end position="1004"/>
    </location>
</feature>
<protein>
    <submittedName>
        <fullName evidence="5">Metallophosphoesterase family protein</fullName>
    </submittedName>
</protein>
<feature type="domain" description="Purple acid phosphatase N-terminal" evidence="4">
    <location>
        <begin position="57"/>
        <end position="172"/>
    </location>
</feature>
<dbReference type="PROSITE" id="PS51318">
    <property type="entry name" value="TAT"/>
    <property type="match status" value="1"/>
</dbReference>
<dbReference type="InterPro" id="IPR006311">
    <property type="entry name" value="TAT_signal"/>
</dbReference>
<dbReference type="RefSeq" id="WP_270038611.1">
    <property type="nucleotide sequence ID" value="NZ_JAPDOD010000003.1"/>
</dbReference>
<sequence>MSKRGTHVKSDDDDVVDPGVTRRGALISGAFGVGGLMGAGRGFNAPAALAATTTTAPEQLHLEWGADPATEVTVSWSVGGAVPMAAPMLAYSTSPITAANPGALVFLPDPEPLDLKAPRTGPCVTSFTDGQSGQTTLHYHVPLTGLKPDTTYHYAVTDGGEDPTTVAASFKTAPTGRASFRFTAFGDQGNNAPSPYTTAGVANPGDGNGAPLFHLMVGDLAYADGNNPPPVWRQWLTMVSAASKSFPWMPVPGNHEVERGVTSLSGTPQTTGTSGSYYNGPYGSGGYFSRFLLPDNGLTNWDGNSLQGSFYSFQIGTVLFIGLAGNDVIWQTSDFSQTKPAQYTGALKADPSNMALVPDESGGKPNLQTQWLEQQLRAAREEGSGIEMIVVQMHFPAASVDTGNSCDMGARTAWGPLFDRYEVDLVLAGHNHNYCRSLPVRGYDPPSGVTTKALANPFGTYAAGATIDTRRPTVTQTEPIMHDGEQTWDTSRGTVHLVVGGGGAGSTIGETIDPATGLVQAHPFADASSNAQAVEDAPWLGFYDTANAYGYAVFDVDPGDGPGQTSITFQWFSMPSTGSPTPTTPLEKFVFARMSGQMTPGVAAIEGTVSVGRTVTADAGTWSLPSASLSYQWLLDGAPIGGATSETYTIAASGLGKQLQVRVTAAAEGYKTTTVTSAAAVVAGGTLSPAVVTLSGNVQVGGTVTAAATPWMPAASLAYQWLLNGSPISGATGISYRPVASDAGQVLEMQVTGTANGYAPASVTSVPVTVARGQAAAPALPAISGTPAVGRSVAVDAPTDGAYQWLLDGSPIDRATGASYTPVPADARRQLQVRLTSPSVSVVSEAVTVEAVEFQASHPGFRGKAAVGETLVAITGHWSPQPAFAYQWLLDGKPIKGKTHSTLDVTPAYHGKSLSLRVTAERTGYVTRELTSAAHAVRTGELKASAPRITGQARVGALLHVMHGDWEPRPEFSYRWYVDGRPVQPETDSSKLRRQQRGVTGVGYKVRRQDRGKRVTVEVTARAHGYETLVKTSAATAPVRA</sequence>
<evidence type="ECO:0000259" key="4">
    <source>
        <dbReference type="Pfam" id="PF16656"/>
    </source>
</evidence>
<organism evidence="5 6">
    <name type="scientific">Solirubrobacter ginsenosidimutans</name>
    <dbReference type="NCBI Taxonomy" id="490573"/>
    <lineage>
        <taxon>Bacteria</taxon>
        <taxon>Bacillati</taxon>
        <taxon>Actinomycetota</taxon>
        <taxon>Thermoleophilia</taxon>
        <taxon>Solirubrobacterales</taxon>
        <taxon>Solirubrobacteraceae</taxon>
        <taxon>Solirubrobacter</taxon>
    </lineage>
</organism>
<dbReference type="Pfam" id="PF00149">
    <property type="entry name" value="Metallophos"/>
    <property type="match status" value="1"/>
</dbReference>
<dbReference type="AlphaFoldDB" id="A0A9X3MNI4"/>
<proteinExistence type="predicted"/>
<dbReference type="InterPro" id="IPR004843">
    <property type="entry name" value="Calcineurin-like_PHP"/>
</dbReference>
<evidence type="ECO:0000313" key="5">
    <source>
        <dbReference type="EMBL" id="MDA0159846.1"/>
    </source>
</evidence>
<dbReference type="SUPFAM" id="SSF49363">
    <property type="entry name" value="Purple acid phosphatase, N-terminal domain"/>
    <property type="match status" value="1"/>
</dbReference>
<comment type="caution">
    <text evidence="5">The sequence shown here is derived from an EMBL/GenBank/DDBJ whole genome shotgun (WGS) entry which is preliminary data.</text>
</comment>
<dbReference type="GO" id="GO:0046872">
    <property type="term" value="F:metal ion binding"/>
    <property type="evidence" value="ECO:0007669"/>
    <property type="project" value="InterPro"/>
</dbReference>
<dbReference type="InterPro" id="IPR008963">
    <property type="entry name" value="Purple_acid_Pase-like_N"/>
</dbReference>
<accession>A0A9X3MNI4</accession>
<feature type="domain" description="Calcineurin-like phosphoesterase" evidence="3">
    <location>
        <begin position="214"/>
        <end position="434"/>
    </location>
</feature>
<evidence type="ECO:0000256" key="1">
    <source>
        <dbReference type="ARBA" id="ARBA00022729"/>
    </source>
</evidence>
<dbReference type="PANTHER" id="PTHR22953:SF153">
    <property type="entry name" value="PURPLE ACID PHOSPHATASE"/>
    <property type="match status" value="1"/>
</dbReference>
<dbReference type="Proteomes" id="UP001149140">
    <property type="component" value="Unassembled WGS sequence"/>
</dbReference>
<dbReference type="Gene3D" id="2.60.40.380">
    <property type="entry name" value="Purple acid phosphatase-like, N-terminal"/>
    <property type="match status" value="1"/>
</dbReference>
<dbReference type="Gene3D" id="2.60.40.2700">
    <property type="match status" value="5"/>
</dbReference>
<evidence type="ECO:0000259" key="3">
    <source>
        <dbReference type="Pfam" id="PF00149"/>
    </source>
</evidence>
<dbReference type="GO" id="GO:0003993">
    <property type="term" value="F:acid phosphatase activity"/>
    <property type="evidence" value="ECO:0007669"/>
    <property type="project" value="InterPro"/>
</dbReference>
<dbReference type="PANTHER" id="PTHR22953">
    <property type="entry name" value="ACID PHOSPHATASE RELATED"/>
    <property type="match status" value="1"/>
</dbReference>
<reference evidence="5" key="1">
    <citation type="submission" date="2022-10" db="EMBL/GenBank/DDBJ databases">
        <title>The WGS of Solirubrobacter ginsenosidimutans DSM 21036.</title>
        <authorList>
            <person name="Jiang Z."/>
        </authorList>
    </citation>
    <scope>NUCLEOTIDE SEQUENCE</scope>
    <source>
        <strain evidence="5">DSM 21036</strain>
    </source>
</reference>
<dbReference type="Gene3D" id="3.60.21.10">
    <property type="match status" value="1"/>
</dbReference>
<dbReference type="InterPro" id="IPR015914">
    <property type="entry name" value="PAPs_N"/>
</dbReference>
<dbReference type="InterPro" id="IPR039331">
    <property type="entry name" value="PAPs-like"/>
</dbReference>
<dbReference type="InterPro" id="IPR029052">
    <property type="entry name" value="Metallo-depent_PP-like"/>
</dbReference>
<dbReference type="EMBL" id="JAPDOD010000003">
    <property type="protein sequence ID" value="MDA0159846.1"/>
    <property type="molecule type" value="Genomic_DNA"/>
</dbReference>
<dbReference type="Pfam" id="PF16656">
    <property type="entry name" value="Pur_ac_phosph_N"/>
    <property type="match status" value="1"/>
</dbReference>
<keyword evidence="6" id="KW-1185">Reference proteome</keyword>
<evidence type="ECO:0000256" key="2">
    <source>
        <dbReference type="SAM" id="MobiDB-lite"/>
    </source>
</evidence>
<keyword evidence="1" id="KW-0732">Signal</keyword>
<evidence type="ECO:0000313" key="6">
    <source>
        <dbReference type="Proteomes" id="UP001149140"/>
    </source>
</evidence>
<name>A0A9X3MNI4_9ACTN</name>
<dbReference type="SUPFAM" id="SSF56300">
    <property type="entry name" value="Metallo-dependent phosphatases"/>
    <property type="match status" value="1"/>
</dbReference>
<gene>
    <name evidence="5" type="ORF">OM076_06200</name>
</gene>